<dbReference type="SUPFAM" id="SSF69255">
    <property type="entry name" value="gp5 N-terminal domain-like"/>
    <property type="match status" value="1"/>
</dbReference>
<evidence type="ECO:0000313" key="1">
    <source>
        <dbReference type="EMBL" id="UWZ78038.1"/>
    </source>
</evidence>
<dbReference type="SUPFAM" id="SSF69349">
    <property type="entry name" value="Phage fibre proteins"/>
    <property type="match status" value="1"/>
</dbReference>
<protein>
    <submittedName>
        <fullName evidence="1">Type VI secretion system Vgr family protein</fullName>
    </submittedName>
</protein>
<dbReference type="NCBIfam" id="TIGR03361">
    <property type="entry name" value="VI_Rhs_Vgr"/>
    <property type="match status" value="1"/>
</dbReference>
<dbReference type="Gene3D" id="4.10.220.110">
    <property type="match status" value="1"/>
</dbReference>
<sequence>MLPNFRRARLHLRVGGLDLPALSLEGKEKLSQPFRYQVELLAPADLHGAELLGREARIEILGPDGRKRTICGIATACEEVSRHPGGRPRLSLSVESVLARLRMQRDTRLFLQHSLPEILAKVLASHGIDESRYQLRLSRGYPVRPWTLQVEESDLDFLARLCAAAGIFYWSEVDDEHERLCFCDHNAQVPELPGAPLRYVPGAGLEARAGGVHALSARRSLTAQAFQVLDRSRANSAQGLAAHAALGAAEGPTQTHFAPGAGEPQEAQDCARLLAEQAGAQSFALEAQTDVADLACGRIIALAAESFAPGSSGDYLVTGLALRLSQPAGQQAAGADLAFSSTATLIRRETPFRPLQPPRPEIPFTFSARIEGQGTEAHLDEQGRAWARAHFDQSASPHVQASIPLRRLSPHGGAPAEQATGLHLPLHEGAEVLLSCLNNDPDRPVLIGALSNPATPSPVTGANRSQNILRSAADNQLLMDDAREHEVIRLSTFAGNNILELNAAGLGRCIALATHQGAMQLEAKKTQNITCGDSLTEHSGNDRTHAVENRHATQTRGAEIHHQAAGDQRHQAAANLHMESARNTELTSAERLRFDVARDQKLTVRGPDATFSVLNGTIHIQAAKDIRIQGQGGGDITFAQNGGGFIVTAAGDVHIYGKTVTLGGQGGASLNGPTSYQIGGAPPMPRVQVLQARGIHQTFSGIRNDDVDKL</sequence>
<dbReference type="RefSeq" id="WP_260746386.1">
    <property type="nucleotide sequence ID" value="NZ_CP092109.1"/>
</dbReference>
<dbReference type="Proteomes" id="UP001060414">
    <property type="component" value="Chromosome"/>
</dbReference>
<dbReference type="InterPro" id="IPR037026">
    <property type="entry name" value="Vgr_OB-fold_dom_sf"/>
</dbReference>
<dbReference type="Gene3D" id="3.55.50.10">
    <property type="entry name" value="Baseplate protein-like domains"/>
    <property type="match status" value="1"/>
</dbReference>
<name>A0ABY5ZHI3_9BACT</name>
<keyword evidence="2" id="KW-1185">Reference proteome</keyword>
<dbReference type="Pfam" id="PF05954">
    <property type="entry name" value="Phage_GPD"/>
    <property type="match status" value="1"/>
</dbReference>
<dbReference type="EMBL" id="CP092109">
    <property type="protein sequence ID" value="UWZ78038.1"/>
    <property type="molecule type" value="Genomic_DNA"/>
</dbReference>
<dbReference type="Gene3D" id="2.30.110.50">
    <property type="match status" value="1"/>
</dbReference>
<proteinExistence type="predicted"/>
<dbReference type="InterPro" id="IPR006533">
    <property type="entry name" value="T6SS_Vgr_RhsGE"/>
</dbReference>
<dbReference type="SUPFAM" id="SSF69279">
    <property type="entry name" value="Phage tail proteins"/>
    <property type="match status" value="2"/>
</dbReference>
<dbReference type="Gene3D" id="2.40.50.230">
    <property type="entry name" value="Gp5 N-terminal domain"/>
    <property type="match status" value="1"/>
</dbReference>
<dbReference type="NCBIfam" id="TIGR01646">
    <property type="entry name" value="vgr_GE"/>
    <property type="match status" value="1"/>
</dbReference>
<accession>A0ABY5ZHI3</accession>
<dbReference type="InterPro" id="IPR017847">
    <property type="entry name" value="T6SS_RhsGE_Vgr_subset"/>
</dbReference>
<reference evidence="1" key="1">
    <citation type="journal article" date="2022" name="Environ. Microbiol.">
        <title>Geoalkalibacter halelectricus SAP #1 sp. nov. possessing extracellular electron transfer and mineral#reducing capabilities from a haloalkaline environment.</title>
        <authorList>
            <person name="Yadav S."/>
            <person name="Singh R."/>
            <person name="Sundharam S.S."/>
            <person name="Chaudhary S."/>
            <person name="Krishnamurthi S."/>
            <person name="Patil S.A."/>
        </authorList>
    </citation>
    <scope>NUCLEOTIDE SEQUENCE</scope>
    <source>
        <strain evidence="1">SAP-1</strain>
    </source>
</reference>
<evidence type="ECO:0000313" key="2">
    <source>
        <dbReference type="Proteomes" id="UP001060414"/>
    </source>
</evidence>
<gene>
    <name evidence="1" type="ORF">L9S41_10035</name>
</gene>
<organism evidence="1 2">
    <name type="scientific">Geoalkalibacter halelectricus</name>
    <dbReference type="NCBI Taxonomy" id="2847045"/>
    <lineage>
        <taxon>Bacteria</taxon>
        <taxon>Pseudomonadati</taxon>
        <taxon>Thermodesulfobacteriota</taxon>
        <taxon>Desulfuromonadia</taxon>
        <taxon>Desulfuromonadales</taxon>
        <taxon>Geoalkalibacteraceae</taxon>
        <taxon>Geoalkalibacter</taxon>
    </lineage>
</organism>